<feature type="domain" description="4Fe-4S ferredoxin-type" evidence="8">
    <location>
        <begin position="94"/>
        <end position="123"/>
    </location>
</feature>
<organism evidence="9 10">
    <name type="scientific">Desulfovibrio intestinalis</name>
    <dbReference type="NCBI Taxonomy" id="58621"/>
    <lineage>
        <taxon>Bacteria</taxon>
        <taxon>Pseudomonadati</taxon>
        <taxon>Thermodesulfobacteriota</taxon>
        <taxon>Desulfovibrionia</taxon>
        <taxon>Desulfovibrionales</taxon>
        <taxon>Desulfovibrionaceae</taxon>
        <taxon>Desulfovibrio</taxon>
    </lineage>
</organism>
<gene>
    <name evidence="9" type="ORF">HNQ38_001486</name>
</gene>
<dbReference type="GO" id="GO:0051539">
    <property type="term" value="F:4 iron, 4 sulfur cluster binding"/>
    <property type="evidence" value="ECO:0007669"/>
    <property type="project" value="UniProtKB-KW"/>
</dbReference>
<dbReference type="GO" id="GO:0046872">
    <property type="term" value="F:metal ion binding"/>
    <property type="evidence" value="ECO:0007669"/>
    <property type="project" value="UniProtKB-KW"/>
</dbReference>
<feature type="region of interest" description="Disordered" evidence="7">
    <location>
        <begin position="14"/>
        <end position="45"/>
    </location>
</feature>
<dbReference type="Gene3D" id="3.30.70.20">
    <property type="match status" value="2"/>
</dbReference>
<keyword evidence="4" id="KW-0677">Repeat</keyword>
<keyword evidence="5" id="KW-0408">Iron</keyword>
<evidence type="ECO:0000259" key="8">
    <source>
        <dbReference type="PROSITE" id="PS51379"/>
    </source>
</evidence>
<name>A0A7W8FE52_9BACT</name>
<dbReference type="AlphaFoldDB" id="A0A7W8FE52"/>
<dbReference type="EMBL" id="JACHGO010000004">
    <property type="protein sequence ID" value="MBB5143389.1"/>
    <property type="molecule type" value="Genomic_DNA"/>
</dbReference>
<evidence type="ECO:0000313" key="10">
    <source>
        <dbReference type="Proteomes" id="UP000539075"/>
    </source>
</evidence>
<evidence type="ECO:0000256" key="7">
    <source>
        <dbReference type="SAM" id="MobiDB-lite"/>
    </source>
</evidence>
<sequence length="271" mass="29326">MRLRVPLPQPFAPALTSKAYSSPNASMDSHQRLVRSPADNEPPDAVQLDLHPELYTACFGRVTAGLHATPLPALPQPAMRKPVPFGGSPPKPQGAAYIDENICFGDGPCQRACPWLIPQRQSGVGPYLKFAPRYIGYGLVFKCDYCHELLAQGQPPACVAACPAKAQHFGIRDEMIAQAQEMAHQRNGEIFGLKENGGTNTLYVSSVPFRDIEAAMLQQEQVGFGKPSLRPAGASMKKENSLVDIVLAAPLAGVALASLRLCRNWLKARKS</sequence>
<evidence type="ECO:0000256" key="1">
    <source>
        <dbReference type="ARBA" id="ARBA00004196"/>
    </source>
</evidence>
<dbReference type="Proteomes" id="UP000539075">
    <property type="component" value="Unassembled WGS sequence"/>
</dbReference>
<evidence type="ECO:0000256" key="3">
    <source>
        <dbReference type="ARBA" id="ARBA00022723"/>
    </source>
</evidence>
<evidence type="ECO:0000256" key="4">
    <source>
        <dbReference type="ARBA" id="ARBA00022737"/>
    </source>
</evidence>
<protein>
    <submittedName>
        <fullName evidence="9">Fe-S-cluster-containing dehydrogenase component</fullName>
    </submittedName>
</protein>
<dbReference type="InterPro" id="IPR017896">
    <property type="entry name" value="4Fe4S_Fe-S-bd"/>
</dbReference>
<evidence type="ECO:0000313" key="9">
    <source>
        <dbReference type="EMBL" id="MBB5143389.1"/>
    </source>
</evidence>
<evidence type="ECO:0000256" key="2">
    <source>
        <dbReference type="ARBA" id="ARBA00022485"/>
    </source>
</evidence>
<keyword evidence="3" id="KW-0479">Metal-binding</keyword>
<proteinExistence type="predicted"/>
<dbReference type="Pfam" id="PF13237">
    <property type="entry name" value="Fer4_10"/>
    <property type="match status" value="1"/>
</dbReference>
<comment type="subcellular location">
    <subcellularLocation>
        <location evidence="1">Cell envelope</location>
    </subcellularLocation>
</comment>
<dbReference type="PANTHER" id="PTHR43545">
    <property type="entry name" value="FORMATE DEHYDROGENASE, NITRATE-INDUCIBLE, IRON-SULFUR SUBUNIT"/>
    <property type="match status" value="1"/>
</dbReference>
<keyword evidence="2" id="KW-0004">4Fe-4S</keyword>
<feature type="compositionally biased region" description="Polar residues" evidence="7">
    <location>
        <begin position="18"/>
        <end position="28"/>
    </location>
</feature>
<dbReference type="PROSITE" id="PS51379">
    <property type="entry name" value="4FE4S_FER_2"/>
    <property type="match status" value="1"/>
</dbReference>
<keyword evidence="6" id="KW-0411">Iron-sulfur</keyword>
<keyword evidence="10" id="KW-1185">Reference proteome</keyword>
<comment type="caution">
    <text evidence="9">The sequence shown here is derived from an EMBL/GenBank/DDBJ whole genome shotgun (WGS) entry which is preliminary data.</text>
</comment>
<dbReference type="PANTHER" id="PTHR43545:SF4">
    <property type="entry name" value="IRON-SULFUR PROTEIN"/>
    <property type="match status" value="1"/>
</dbReference>
<reference evidence="9 10" key="1">
    <citation type="submission" date="2020-08" db="EMBL/GenBank/DDBJ databases">
        <title>Genomic Encyclopedia of Type Strains, Phase IV (KMG-IV): sequencing the most valuable type-strain genomes for metagenomic binning, comparative biology and taxonomic classification.</title>
        <authorList>
            <person name="Goeker M."/>
        </authorList>
    </citation>
    <scope>NUCLEOTIDE SEQUENCE [LARGE SCALE GENOMIC DNA]</scope>
    <source>
        <strain evidence="9 10">DSM 11275</strain>
    </source>
</reference>
<evidence type="ECO:0000256" key="5">
    <source>
        <dbReference type="ARBA" id="ARBA00023004"/>
    </source>
</evidence>
<evidence type="ECO:0000256" key="6">
    <source>
        <dbReference type="ARBA" id="ARBA00023014"/>
    </source>
</evidence>
<dbReference type="InterPro" id="IPR051555">
    <property type="entry name" value="FDH_Electron_Transfer_Unit"/>
</dbReference>
<dbReference type="GO" id="GO:0030313">
    <property type="term" value="C:cell envelope"/>
    <property type="evidence" value="ECO:0007669"/>
    <property type="project" value="UniProtKB-SubCell"/>
</dbReference>
<dbReference type="SUPFAM" id="SSF54862">
    <property type="entry name" value="4Fe-4S ferredoxins"/>
    <property type="match status" value="1"/>
</dbReference>
<accession>A0A7W8FE52</accession>